<dbReference type="GO" id="GO:0000228">
    <property type="term" value="C:nuclear chromosome"/>
    <property type="evidence" value="ECO:0007669"/>
    <property type="project" value="TreeGrafter"/>
</dbReference>
<dbReference type="Pfam" id="PF14950">
    <property type="entry name" value="DUF4502"/>
    <property type="match status" value="1"/>
</dbReference>
<proteinExistence type="predicted"/>
<feature type="region of interest" description="Disordered" evidence="1">
    <location>
        <begin position="228"/>
        <end position="248"/>
    </location>
</feature>
<evidence type="ECO:0008006" key="6">
    <source>
        <dbReference type="Google" id="ProtNLM"/>
    </source>
</evidence>
<feature type="domain" description="DUF4502" evidence="2">
    <location>
        <begin position="227"/>
        <end position="349"/>
    </location>
</feature>
<feature type="domain" description="DUF4503" evidence="3">
    <location>
        <begin position="503"/>
        <end position="637"/>
    </location>
</feature>
<accession>A0AAN8PYC3</accession>
<dbReference type="PANTHER" id="PTHR34347:SF1">
    <property type="entry name" value="DNA REPAIR-SCAFFOLDING PROTEIN"/>
    <property type="match status" value="1"/>
</dbReference>
<dbReference type="InterPro" id="IPR028032">
    <property type="entry name" value="DUF4503"/>
</dbReference>
<feature type="compositionally biased region" description="Polar residues" evidence="1">
    <location>
        <begin position="65"/>
        <end position="76"/>
    </location>
</feature>
<evidence type="ECO:0000313" key="4">
    <source>
        <dbReference type="EMBL" id="KAK6185939.1"/>
    </source>
</evidence>
<dbReference type="InterPro" id="IPR028026">
    <property type="entry name" value="DUF4502"/>
</dbReference>
<dbReference type="PANTHER" id="PTHR34347">
    <property type="entry name" value="DNA REPAIR-SCAFFOLDING PROTEIN SPIDR"/>
    <property type="match status" value="1"/>
</dbReference>
<sequence length="857" mass="96466">MKSSRRSKRKLEDCYDFDSLQVGWNKDSVTTSVKKPELKQPVKDMGNTSFDWSRSCEGFSGLAFDSSTKNKPSRAQSSKKPKFVPSYNIASSSDEEEQVIDDDEISWNSSESGEEGRERDVGQVTVIANKKWSKSGRQTKTLNRKSGQDFDNLRKKTSIKDEDSIDNLSSDSDVETQNVNCQKRLSSQLEARVSPHISSCPSSQSTSPGTSGLKGSDWMKLMDWQTSPEKQNYQEEQPDPDSAKKSRKKYLRGGLAESLYKIQAREKSCLRIWQHQSQTNTQQTTTKVLRLCVVKFELIYSMQVADCTLTNTEDGESKSQKVLFTKHLMESLQIKEGTEVEVHAPWQELNCVSSNTSIILCTNYVKVLSQTNQSRKTSPFKSVKNTYSSWSCPCLHDVRVSSKECPANNSTTLIGKQPAENVQIVPISSIEHSKTTEKTIHTVTASQVPVLSNQNSPTLRQCLENHTDQSLSFIAQISRVFHWYDTRLKESRCSLMVEDCGTMAVIYLSDDRNLTDLDKHAGSLSWFTGLKVQQRVPRDRDARLFSVIDVAWSGQSYQAISQESQSQTMFNEDTEPPGFCYILSPHEEDIFDFNVAENTQSTKLPEITKISLSHLKKCKSICRFTCYCKILYITSHKQITRELYISDVSIVSNNIPYRVIQILPSNHLYPITTTPGPIVCCTDLRLENGQLAADEFTRITMETTDIVNLNTLNIKLPRLTSDTNFKSLVSVQGIIDDIDEDSACSWEECDICGSDQLTIISDDSPAHCSKCNQSVITPVVRLEMELFVKMEDLPDSTSIKINLLESTIKTLLPSETSDEGYDINQVIGKSLPLISCLVKSATCKDSHTEFILQQIDV</sequence>
<feature type="compositionally biased region" description="Low complexity" evidence="1">
    <location>
        <begin position="194"/>
        <end position="211"/>
    </location>
</feature>
<feature type="compositionally biased region" description="Polar residues" evidence="1">
    <location>
        <begin position="135"/>
        <end position="145"/>
    </location>
</feature>
<feature type="compositionally biased region" description="Basic and acidic residues" evidence="1">
    <location>
        <begin position="146"/>
        <end position="162"/>
    </location>
</feature>
<dbReference type="EMBL" id="JAZGQO010000006">
    <property type="protein sequence ID" value="KAK6185939.1"/>
    <property type="molecule type" value="Genomic_DNA"/>
</dbReference>
<protein>
    <recommendedName>
        <fullName evidence="6">DUF4503 domain-containing protein</fullName>
    </recommendedName>
</protein>
<name>A0AAN8PYC3_PATCE</name>
<dbReference type="GO" id="GO:0005654">
    <property type="term" value="C:nucleoplasm"/>
    <property type="evidence" value="ECO:0007669"/>
    <property type="project" value="TreeGrafter"/>
</dbReference>
<feature type="domain" description="DUF4503" evidence="3">
    <location>
        <begin position="704"/>
        <end position="847"/>
    </location>
</feature>
<dbReference type="Pfam" id="PF14951">
    <property type="entry name" value="DUF4503"/>
    <property type="match status" value="2"/>
</dbReference>
<feature type="compositionally biased region" description="Acidic residues" evidence="1">
    <location>
        <begin position="93"/>
        <end position="105"/>
    </location>
</feature>
<evidence type="ECO:0000313" key="5">
    <source>
        <dbReference type="Proteomes" id="UP001347796"/>
    </source>
</evidence>
<evidence type="ECO:0000259" key="3">
    <source>
        <dbReference type="Pfam" id="PF14951"/>
    </source>
</evidence>
<comment type="caution">
    <text evidence="4">The sequence shown here is derived from an EMBL/GenBank/DDBJ whole genome shotgun (WGS) entry which is preliminary data.</text>
</comment>
<feature type="region of interest" description="Disordered" evidence="1">
    <location>
        <begin position="26"/>
        <end position="216"/>
    </location>
</feature>
<organism evidence="4 5">
    <name type="scientific">Patella caerulea</name>
    <name type="common">Rayed Mediterranean limpet</name>
    <dbReference type="NCBI Taxonomy" id="87958"/>
    <lineage>
        <taxon>Eukaryota</taxon>
        <taxon>Metazoa</taxon>
        <taxon>Spiralia</taxon>
        <taxon>Lophotrochozoa</taxon>
        <taxon>Mollusca</taxon>
        <taxon>Gastropoda</taxon>
        <taxon>Patellogastropoda</taxon>
        <taxon>Patelloidea</taxon>
        <taxon>Patellidae</taxon>
        <taxon>Patella</taxon>
    </lineage>
</organism>
<keyword evidence="5" id="KW-1185">Reference proteome</keyword>
<dbReference type="GO" id="GO:0000724">
    <property type="term" value="P:double-strand break repair via homologous recombination"/>
    <property type="evidence" value="ECO:0007669"/>
    <property type="project" value="TreeGrafter"/>
</dbReference>
<dbReference type="Proteomes" id="UP001347796">
    <property type="component" value="Unassembled WGS sequence"/>
</dbReference>
<evidence type="ECO:0000256" key="1">
    <source>
        <dbReference type="SAM" id="MobiDB-lite"/>
    </source>
</evidence>
<gene>
    <name evidence="4" type="ORF">SNE40_008067</name>
</gene>
<feature type="compositionally biased region" description="Polar residues" evidence="1">
    <location>
        <begin position="166"/>
        <end position="189"/>
    </location>
</feature>
<dbReference type="InterPro" id="IPR053054">
    <property type="entry name" value="DNA_repair-scaffolding"/>
</dbReference>
<evidence type="ECO:0000259" key="2">
    <source>
        <dbReference type="Pfam" id="PF14950"/>
    </source>
</evidence>
<dbReference type="GO" id="GO:0070202">
    <property type="term" value="P:regulation of establishment of protein localization to chromosome"/>
    <property type="evidence" value="ECO:0007669"/>
    <property type="project" value="TreeGrafter"/>
</dbReference>
<reference evidence="4 5" key="1">
    <citation type="submission" date="2024-01" db="EMBL/GenBank/DDBJ databases">
        <title>The genome of the rayed Mediterranean limpet Patella caerulea (Linnaeus, 1758).</title>
        <authorList>
            <person name="Anh-Thu Weber A."/>
            <person name="Halstead-Nussloch G."/>
        </authorList>
    </citation>
    <scope>NUCLEOTIDE SEQUENCE [LARGE SCALE GENOMIC DNA]</scope>
    <source>
        <strain evidence="4">AATW-2023a</strain>
        <tissue evidence="4">Whole specimen</tissue>
    </source>
</reference>
<dbReference type="AlphaFoldDB" id="A0AAN8PYC3"/>